<evidence type="ECO:0000313" key="1">
    <source>
        <dbReference type="EMBL" id="EDU42003.1"/>
    </source>
</evidence>
<dbReference type="AlphaFoldDB" id="B2WG96"/>
<dbReference type="HOGENOM" id="CLU_2923757_0_0_1"/>
<organism evidence="1 2">
    <name type="scientific">Pyrenophora tritici-repentis (strain Pt-1C-BFP)</name>
    <name type="common">Wheat tan spot fungus</name>
    <name type="synonym">Drechslera tritici-repentis</name>
    <dbReference type="NCBI Taxonomy" id="426418"/>
    <lineage>
        <taxon>Eukaryota</taxon>
        <taxon>Fungi</taxon>
        <taxon>Dikarya</taxon>
        <taxon>Ascomycota</taxon>
        <taxon>Pezizomycotina</taxon>
        <taxon>Dothideomycetes</taxon>
        <taxon>Pleosporomycetidae</taxon>
        <taxon>Pleosporales</taxon>
        <taxon>Pleosporineae</taxon>
        <taxon>Pleosporaceae</taxon>
        <taxon>Pyrenophora</taxon>
    </lineage>
</organism>
<dbReference type="Proteomes" id="UP000001471">
    <property type="component" value="Unassembled WGS sequence"/>
</dbReference>
<proteinExistence type="predicted"/>
<reference evidence="2" key="1">
    <citation type="journal article" date="2013" name="G3 (Bethesda)">
        <title>Comparative genomics of a plant-pathogenic fungus, Pyrenophora tritici-repentis, reveals transduplication and the impact of repeat elements on pathogenicity and population divergence.</title>
        <authorList>
            <person name="Manning V.A."/>
            <person name="Pandelova I."/>
            <person name="Dhillon B."/>
            <person name="Wilhelm L.J."/>
            <person name="Goodwin S.B."/>
            <person name="Berlin A.M."/>
            <person name="Figueroa M."/>
            <person name="Freitag M."/>
            <person name="Hane J.K."/>
            <person name="Henrissat B."/>
            <person name="Holman W.H."/>
            <person name="Kodira C.D."/>
            <person name="Martin J."/>
            <person name="Oliver R.P."/>
            <person name="Robbertse B."/>
            <person name="Schackwitz W."/>
            <person name="Schwartz D.C."/>
            <person name="Spatafora J.W."/>
            <person name="Turgeon B.G."/>
            <person name="Yandava C."/>
            <person name="Young S."/>
            <person name="Zhou S."/>
            <person name="Zeng Q."/>
            <person name="Grigoriev I.V."/>
            <person name="Ma L.-J."/>
            <person name="Ciuffetti L.M."/>
        </authorList>
    </citation>
    <scope>NUCLEOTIDE SEQUENCE [LARGE SCALE GENOMIC DNA]</scope>
    <source>
        <strain evidence="2">Pt-1C-BFP</strain>
    </source>
</reference>
<dbReference type="EMBL" id="DS231624">
    <property type="protein sequence ID" value="EDU42003.1"/>
    <property type="molecule type" value="Genomic_DNA"/>
</dbReference>
<sequence>MTTRYRWSASAWMLHPMVMYDKTDDAKTLPQAVNCKACCQQSNINRRRRTSTALRNASTAM</sequence>
<protein>
    <submittedName>
        <fullName evidence="1">Uncharacterized protein</fullName>
    </submittedName>
</protein>
<name>B2WG96_PYRTR</name>
<evidence type="ECO:0000313" key="2">
    <source>
        <dbReference type="Proteomes" id="UP000001471"/>
    </source>
</evidence>
<dbReference type="InParanoid" id="B2WG96"/>
<accession>B2WG96</accession>
<gene>
    <name evidence="1" type="ORF">PTRG_08952</name>
</gene>